<dbReference type="AlphaFoldDB" id="A0A1D1URZ3"/>
<evidence type="ECO:0000313" key="2">
    <source>
        <dbReference type="Proteomes" id="UP000186922"/>
    </source>
</evidence>
<dbReference type="Proteomes" id="UP000186922">
    <property type="component" value="Unassembled WGS sequence"/>
</dbReference>
<reference evidence="1 2" key="1">
    <citation type="journal article" date="2016" name="Nat. Commun.">
        <title>Extremotolerant tardigrade genome and improved radiotolerance of human cultured cells by tardigrade-unique protein.</title>
        <authorList>
            <person name="Hashimoto T."/>
            <person name="Horikawa D.D."/>
            <person name="Saito Y."/>
            <person name="Kuwahara H."/>
            <person name="Kozuka-Hata H."/>
            <person name="Shin-I T."/>
            <person name="Minakuchi Y."/>
            <person name="Ohishi K."/>
            <person name="Motoyama A."/>
            <person name="Aizu T."/>
            <person name="Enomoto A."/>
            <person name="Kondo K."/>
            <person name="Tanaka S."/>
            <person name="Hara Y."/>
            <person name="Koshikawa S."/>
            <person name="Sagara H."/>
            <person name="Miura T."/>
            <person name="Yokobori S."/>
            <person name="Miyagawa K."/>
            <person name="Suzuki Y."/>
            <person name="Kubo T."/>
            <person name="Oyama M."/>
            <person name="Kohara Y."/>
            <person name="Fujiyama A."/>
            <person name="Arakawa K."/>
            <person name="Katayama T."/>
            <person name="Toyoda A."/>
            <person name="Kunieda T."/>
        </authorList>
    </citation>
    <scope>NUCLEOTIDE SEQUENCE [LARGE SCALE GENOMIC DNA]</scope>
    <source>
        <strain evidence="1 2">YOKOZUNA-1</strain>
    </source>
</reference>
<proteinExistence type="predicted"/>
<name>A0A1D1URZ3_RAMVA</name>
<protein>
    <submittedName>
        <fullName evidence="1">Uncharacterized protein</fullName>
    </submittedName>
</protein>
<accession>A0A1D1URZ3</accession>
<evidence type="ECO:0000313" key="1">
    <source>
        <dbReference type="EMBL" id="GAU92476.1"/>
    </source>
</evidence>
<sequence>MHTRKKKNLTTTSGVWSVPTISPSEYGLQSPFFPSSTSPDIVSSRYHGLGSVMHPALGKFNE</sequence>
<dbReference type="EMBL" id="BDGG01000002">
    <property type="protein sequence ID" value="GAU92476.1"/>
    <property type="molecule type" value="Genomic_DNA"/>
</dbReference>
<gene>
    <name evidence="1" type="primary">RvY_04552-1</name>
    <name evidence="1" type="synonym">RvY_04552.1</name>
    <name evidence="1" type="ORF">RvY_04552</name>
</gene>
<organism evidence="1 2">
    <name type="scientific">Ramazzottius varieornatus</name>
    <name type="common">Water bear</name>
    <name type="synonym">Tardigrade</name>
    <dbReference type="NCBI Taxonomy" id="947166"/>
    <lineage>
        <taxon>Eukaryota</taxon>
        <taxon>Metazoa</taxon>
        <taxon>Ecdysozoa</taxon>
        <taxon>Tardigrada</taxon>
        <taxon>Eutardigrada</taxon>
        <taxon>Parachela</taxon>
        <taxon>Hypsibioidea</taxon>
        <taxon>Ramazzottiidae</taxon>
        <taxon>Ramazzottius</taxon>
    </lineage>
</organism>
<comment type="caution">
    <text evidence="1">The sequence shown here is derived from an EMBL/GenBank/DDBJ whole genome shotgun (WGS) entry which is preliminary data.</text>
</comment>
<keyword evidence="2" id="KW-1185">Reference proteome</keyword>